<keyword evidence="4" id="KW-1185">Reference proteome</keyword>
<protein>
    <recommendedName>
        <fullName evidence="5">C2H2-type domain-containing protein</fullName>
    </recommendedName>
</protein>
<evidence type="ECO:0000256" key="2">
    <source>
        <dbReference type="SAM" id="MobiDB-lite"/>
    </source>
</evidence>
<name>A0A9P7EWA3_9AGAM</name>
<evidence type="ECO:0000313" key="3">
    <source>
        <dbReference type="EMBL" id="KAG2092821.1"/>
    </source>
</evidence>
<dbReference type="GeneID" id="64701146"/>
<evidence type="ECO:0008006" key="5">
    <source>
        <dbReference type="Google" id="ProtNLM"/>
    </source>
</evidence>
<sequence length="276" mass="30857">MNSSTSTLQNPSFSQPGQAPDQQSTRLVLQSYLQCLDRLDRLERRVHEEIQEIRSLFRNILDNYQSNVTMEDSGGCDSTVDSQAGLDGLNVITPFGSSHDRYFMPQPAPHEASFGVMGSLSESIEGLLLNGTHGFANYVTPQHSMYSEGFPAFCDPRVTESSLEPEGVKSRLGFSLHGTIDSIYEPAPQPFQSVYLEEHVPSDSLVGPDAQLPVLVMQASQAKDRVKCTQDGCSAILNKDNLTRHVKEVHERKFKAVFKRSYQMNEHILRTRCGRF</sequence>
<dbReference type="Proteomes" id="UP000823399">
    <property type="component" value="Unassembled WGS sequence"/>
</dbReference>
<reference evidence="3" key="1">
    <citation type="journal article" date="2020" name="New Phytol.">
        <title>Comparative genomics reveals dynamic genome evolution in host specialist ectomycorrhizal fungi.</title>
        <authorList>
            <person name="Lofgren L.A."/>
            <person name="Nguyen N.H."/>
            <person name="Vilgalys R."/>
            <person name="Ruytinx J."/>
            <person name="Liao H.L."/>
            <person name="Branco S."/>
            <person name="Kuo A."/>
            <person name="LaButti K."/>
            <person name="Lipzen A."/>
            <person name="Andreopoulos W."/>
            <person name="Pangilinan J."/>
            <person name="Riley R."/>
            <person name="Hundley H."/>
            <person name="Na H."/>
            <person name="Barry K."/>
            <person name="Grigoriev I.V."/>
            <person name="Stajich J.E."/>
            <person name="Kennedy P.G."/>
        </authorList>
    </citation>
    <scope>NUCLEOTIDE SEQUENCE</scope>
    <source>
        <strain evidence="3">FC423</strain>
    </source>
</reference>
<dbReference type="OrthoDB" id="3994630at2759"/>
<feature type="coiled-coil region" evidence="1">
    <location>
        <begin position="32"/>
        <end position="59"/>
    </location>
</feature>
<evidence type="ECO:0000313" key="4">
    <source>
        <dbReference type="Proteomes" id="UP000823399"/>
    </source>
</evidence>
<comment type="caution">
    <text evidence="3">The sequence shown here is derived from an EMBL/GenBank/DDBJ whole genome shotgun (WGS) entry which is preliminary data.</text>
</comment>
<organism evidence="3 4">
    <name type="scientific">Suillus discolor</name>
    <dbReference type="NCBI Taxonomy" id="1912936"/>
    <lineage>
        <taxon>Eukaryota</taxon>
        <taxon>Fungi</taxon>
        <taxon>Dikarya</taxon>
        <taxon>Basidiomycota</taxon>
        <taxon>Agaricomycotina</taxon>
        <taxon>Agaricomycetes</taxon>
        <taxon>Agaricomycetidae</taxon>
        <taxon>Boletales</taxon>
        <taxon>Suillineae</taxon>
        <taxon>Suillaceae</taxon>
        <taxon>Suillus</taxon>
    </lineage>
</organism>
<proteinExistence type="predicted"/>
<dbReference type="RefSeq" id="XP_041286996.1">
    <property type="nucleotide sequence ID" value="XM_041438887.1"/>
</dbReference>
<gene>
    <name evidence="3" type="ORF">F5147DRAFT_721869</name>
</gene>
<accession>A0A9P7EWA3</accession>
<evidence type="ECO:0000256" key="1">
    <source>
        <dbReference type="SAM" id="Coils"/>
    </source>
</evidence>
<dbReference type="AlphaFoldDB" id="A0A9P7EWA3"/>
<dbReference type="EMBL" id="JABBWM010000088">
    <property type="protein sequence ID" value="KAG2092821.1"/>
    <property type="molecule type" value="Genomic_DNA"/>
</dbReference>
<keyword evidence="1" id="KW-0175">Coiled coil</keyword>
<feature type="region of interest" description="Disordered" evidence="2">
    <location>
        <begin position="1"/>
        <end position="24"/>
    </location>
</feature>